<feature type="region of interest" description="Disordered" evidence="1">
    <location>
        <begin position="33"/>
        <end position="68"/>
    </location>
</feature>
<evidence type="ECO:0000313" key="3">
    <source>
        <dbReference type="Proteomes" id="UP001500831"/>
    </source>
</evidence>
<evidence type="ECO:0000256" key="1">
    <source>
        <dbReference type="SAM" id="MobiDB-lite"/>
    </source>
</evidence>
<protein>
    <submittedName>
        <fullName evidence="2">Uncharacterized protein</fullName>
    </submittedName>
</protein>
<evidence type="ECO:0000313" key="2">
    <source>
        <dbReference type="EMBL" id="GAA2891103.1"/>
    </source>
</evidence>
<keyword evidence="3" id="KW-1185">Reference proteome</keyword>
<comment type="caution">
    <text evidence="2">The sequence shown here is derived from an EMBL/GenBank/DDBJ whole genome shotgun (WGS) entry which is preliminary data.</text>
</comment>
<dbReference type="EMBL" id="BAAAVI010000047">
    <property type="protein sequence ID" value="GAA2891103.1"/>
    <property type="molecule type" value="Genomic_DNA"/>
</dbReference>
<reference evidence="2 3" key="1">
    <citation type="journal article" date="2019" name="Int. J. Syst. Evol. Microbiol.">
        <title>The Global Catalogue of Microorganisms (GCM) 10K type strain sequencing project: providing services to taxonomists for standard genome sequencing and annotation.</title>
        <authorList>
            <consortium name="The Broad Institute Genomics Platform"/>
            <consortium name="The Broad Institute Genome Sequencing Center for Infectious Disease"/>
            <person name="Wu L."/>
            <person name="Ma J."/>
        </authorList>
    </citation>
    <scope>NUCLEOTIDE SEQUENCE [LARGE SCALE GENOMIC DNA]</scope>
    <source>
        <strain evidence="2 3">JCM 6242</strain>
    </source>
</reference>
<dbReference type="Proteomes" id="UP001500831">
    <property type="component" value="Unassembled WGS sequence"/>
</dbReference>
<proteinExistence type="predicted"/>
<organism evidence="2 3">
    <name type="scientific">Streptosporangium fragile</name>
    <dbReference type="NCBI Taxonomy" id="46186"/>
    <lineage>
        <taxon>Bacteria</taxon>
        <taxon>Bacillati</taxon>
        <taxon>Actinomycetota</taxon>
        <taxon>Actinomycetes</taxon>
        <taxon>Streptosporangiales</taxon>
        <taxon>Streptosporangiaceae</taxon>
        <taxon>Streptosporangium</taxon>
    </lineage>
</organism>
<gene>
    <name evidence="2" type="ORF">GCM10010517_55340</name>
</gene>
<accession>A0ABN3W4D9</accession>
<name>A0ABN3W4D9_9ACTN</name>
<sequence>MITSFCHTCSKGWSEHITNSVWLIHPDAPSRCHDHGSDTAPLAHGRARDRPRPHTISHPHSVAAQCPPTPIGEALAQAKKDNRRVEIESLRSESATYYASPDGKTVRMELHTQPIRVKNADGKGFTPIDITLIEADGTIKPKATRGNLVLSAGRDKTLLKSQAADATAKISTPSVLPEPTLKGNAATYPDAYGKGRDLVVTANPTGFRQQITITERPTSPVSFRVPVDLPEGLSFKKNAAGRPTIMGKNGKTLTEVRPTLVQDAKAADAGAPLEAGKVGKAAVTLAEDGKTLVFTPDAAFLADPATTYPVTMTAAVSDWYEGHTGDWDDGGMDTFINDVDYQDSWDGFTLDRILVGKSYADNIAKRWRGYLQFPDIPAEFAGSKVENADLHLWNYLGSPRVGWRLRNLEG</sequence>